<dbReference type="Proteomes" id="UP000221024">
    <property type="component" value="Unassembled WGS sequence"/>
</dbReference>
<reference evidence="1 2" key="1">
    <citation type="submission" date="2017-10" db="EMBL/GenBank/DDBJ databases">
        <title>Draft genome of Longimonas halophila.</title>
        <authorList>
            <person name="Goh K.M."/>
            <person name="Shamsir M.S."/>
            <person name="Lim S.W."/>
        </authorList>
    </citation>
    <scope>NUCLEOTIDE SEQUENCE [LARGE SCALE GENOMIC DNA]</scope>
    <source>
        <strain evidence="1 2">KCTC 42399</strain>
    </source>
</reference>
<accession>A0A2H3P4B9</accession>
<dbReference type="SUPFAM" id="SSF52540">
    <property type="entry name" value="P-loop containing nucleoside triphosphate hydrolases"/>
    <property type="match status" value="1"/>
</dbReference>
<organism evidence="1 2">
    <name type="scientific">Longimonas halophila</name>
    <dbReference type="NCBI Taxonomy" id="1469170"/>
    <lineage>
        <taxon>Bacteria</taxon>
        <taxon>Pseudomonadati</taxon>
        <taxon>Rhodothermota</taxon>
        <taxon>Rhodothermia</taxon>
        <taxon>Rhodothermales</taxon>
        <taxon>Salisaetaceae</taxon>
        <taxon>Longimonas</taxon>
    </lineage>
</organism>
<dbReference type="InterPro" id="IPR027417">
    <property type="entry name" value="P-loop_NTPase"/>
</dbReference>
<proteinExistence type="predicted"/>
<name>A0A2H3P4B9_9BACT</name>
<evidence type="ECO:0000313" key="1">
    <source>
        <dbReference type="EMBL" id="PEN06502.1"/>
    </source>
</evidence>
<sequence>MIQEAKQEIFSLATQFALCDVEDTIVVSGAPRSGTTWLAELLRELPSYKMLNEPLNISSSALTKDIEGVQWRTYLEKGTSFPELHTALYRALTGDVDALWMWRFHSDRPSLMLYEHLSHQKLVVKIIRASRMLGWLSDSFPVRAIVHTFRHPCAVVASQMNYKAVWSKASPPSAREMRDELGAGLPDKIWKEIQPATQYMRTAAGTLALVWAIDALCVLQYPVHRPFVVTTYEDLLLDTKREVKRILDLINELVPQNMLERFEVPSHSASQSLETGNVSKQLVKWKDILSTDQIDEVLTITQQVGIEFYTEQPMPEQPFLREQVKPAQ</sequence>
<keyword evidence="2" id="KW-1185">Reference proteome</keyword>
<protein>
    <recommendedName>
        <fullName evidence="3">Sulfotransferase domain-containing protein</fullName>
    </recommendedName>
</protein>
<dbReference type="AlphaFoldDB" id="A0A2H3P4B9"/>
<dbReference type="OrthoDB" id="981509at2"/>
<evidence type="ECO:0000313" key="2">
    <source>
        <dbReference type="Proteomes" id="UP000221024"/>
    </source>
</evidence>
<dbReference type="Pfam" id="PF13469">
    <property type="entry name" value="Sulfotransfer_3"/>
    <property type="match status" value="1"/>
</dbReference>
<dbReference type="EMBL" id="PDEP01000008">
    <property type="protein sequence ID" value="PEN06502.1"/>
    <property type="molecule type" value="Genomic_DNA"/>
</dbReference>
<dbReference type="RefSeq" id="WP_098062395.1">
    <property type="nucleotide sequence ID" value="NZ_PDEP01000008.1"/>
</dbReference>
<comment type="caution">
    <text evidence="1">The sequence shown here is derived from an EMBL/GenBank/DDBJ whole genome shotgun (WGS) entry which is preliminary data.</text>
</comment>
<gene>
    <name evidence="1" type="ORF">CRI93_09475</name>
</gene>
<dbReference type="Gene3D" id="3.40.50.300">
    <property type="entry name" value="P-loop containing nucleotide triphosphate hydrolases"/>
    <property type="match status" value="1"/>
</dbReference>
<evidence type="ECO:0008006" key="3">
    <source>
        <dbReference type="Google" id="ProtNLM"/>
    </source>
</evidence>